<keyword evidence="1" id="KW-0732">Signal</keyword>
<evidence type="ECO:0008006" key="4">
    <source>
        <dbReference type="Google" id="ProtNLM"/>
    </source>
</evidence>
<accession>A0A0Q9WJA6</accession>
<gene>
    <name evidence="2" type="primary">Dvir\GJ26281</name>
    <name evidence="2" type="ORF">Dvir_GJ26281</name>
</gene>
<dbReference type="InParanoid" id="A0A0Q9WJA6"/>
<organism evidence="2 3">
    <name type="scientific">Drosophila virilis</name>
    <name type="common">Fruit fly</name>
    <dbReference type="NCBI Taxonomy" id="7244"/>
    <lineage>
        <taxon>Eukaryota</taxon>
        <taxon>Metazoa</taxon>
        <taxon>Ecdysozoa</taxon>
        <taxon>Arthropoda</taxon>
        <taxon>Hexapoda</taxon>
        <taxon>Insecta</taxon>
        <taxon>Pterygota</taxon>
        <taxon>Neoptera</taxon>
        <taxon>Endopterygota</taxon>
        <taxon>Diptera</taxon>
        <taxon>Brachycera</taxon>
        <taxon>Muscomorpha</taxon>
        <taxon>Ephydroidea</taxon>
        <taxon>Drosophilidae</taxon>
        <taxon>Drosophila</taxon>
    </lineage>
</organism>
<dbReference type="AlphaFoldDB" id="A0A0Q9WJA6"/>
<feature type="signal peptide" evidence="1">
    <location>
        <begin position="1"/>
        <end position="22"/>
    </location>
</feature>
<evidence type="ECO:0000313" key="2">
    <source>
        <dbReference type="EMBL" id="KRF81284.1"/>
    </source>
</evidence>
<evidence type="ECO:0000313" key="3">
    <source>
        <dbReference type="Proteomes" id="UP000008792"/>
    </source>
</evidence>
<dbReference type="EMBL" id="CH940649">
    <property type="protein sequence ID" value="KRF81284.1"/>
    <property type="molecule type" value="Genomic_DNA"/>
</dbReference>
<keyword evidence="3" id="KW-1185">Reference proteome</keyword>
<feature type="chain" id="PRO_5006386819" description="BPTI/Kunitz inhibitor domain-containing protein" evidence="1">
    <location>
        <begin position="23"/>
        <end position="85"/>
    </location>
</feature>
<sequence>MRIWGRVALVLLLVSCSKPSMKNQICKLNTGKIKCPNGFWSFNESNQKCFNVKRASRKYCGMFFNKKGCVDFCIRSAYGGRKIIK</sequence>
<proteinExistence type="predicted"/>
<dbReference type="Proteomes" id="UP000008792">
    <property type="component" value="Unassembled WGS sequence"/>
</dbReference>
<name>A0A0Q9WJA6_DROVI</name>
<evidence type="ECO:0000256" key="1">
    <source>
        <dbReference type="SAM" id="SignalP"/>
    </source>
</evidence>
<protein>
    <recommendedName>
        <fullName evidence="4">BPTI/Kunitz inhibitor domain-containing protein</fullName>
    </recommendedName>
</protein>
<reference evidence="2 3" key="1">
    <citation type="journal article" date="2007" name="Nature">
        <title>Evolution of genes and genomes on the Drosophila phylogeny.</title>
        <authorList>
            <consortium name="Drosophila 12 Genomes Consortium"/>
            <person name="Clark A.G."/>
            <person name="Eisen M.B."/>
            <person name="Smith D.R."/>
            <person name="Bergman C.M."/>
            <person name="Oliver B."/>
            <person name="Markow T.A."/>
            <person name="Kaufman T.C."/>
            <person name="Kellis M."/>
            <person name="Gelbart W."/>
            <person name="Iyer V.N."/>
            <person name="Pollard D.A."/>
            <person name="Sackton T.B."/>
            <person name="Larracuente A.M."/>
            <person name="Singh N.D."/>
            <person name="Abad J.P."/>
            <person name="Abt D.N."/>
            <person name="Adryan B."/>
            <person name="Aguade M."/>
            <person name="Akashi H."/>
            <person name="Anderson W.W."/>
            <person name="Aquadro C.F."/>
            <person name="Ardell D.H."/>
            <person name="Arguello R."/>
            <person name="Artieri C.G."/>
            <person name="Barbash D.A."/>
            <person name="Barker D."/>
            <person name="Barsanti P."/>
            <person name="Batterham P."/>
            <person name="Batzoglou S."/>
            <person name="Begun D."/>
            <person name="Bhutkar A."/>
            <person name="Blanco E."/>
            <person name="Bosak S.A."/>
            <person name="Bradley R.K."/>
            <person name="Brand A.D."/>
            <person name="Brent M.R."/>
            <person name="Brooks A.N."/>
            <person name="Brown R.H."/>
            <person name="Butlin R.K."/>
            <person name="Caggese C."/>
            <person name="Calvi B.R."/>
            <person name="Bernardo de Carvalho A."/>
            <person name="Caspi A."/>
            <person name="Castrezana S."/>
            <person name="Celniker S.E."/>
            <person name="Chang J.L."/>
            <person name="Chapple C."/>
            <person name="Chatterji S."/>
            <person name="Chinwalla A."/>
            <person name="Civetta A."/>
            <person name="Clifton S.W."/>
            <person name="Comeron J.M."/>
            <person name="Costello J.C."/>
            <person name="Coyne J.A."/>
            <person name="Daub J."/>
            <person name="David R.G."/>
            <person name="Delcher A.L."/>
            <person name="Delehaunty K."/>
            <person name="Do C.B."/>
            <person name="Ebling H."/>
            <person name="Edwards K."/>
            <person name="Eickbush T."/>
            <person name="Evans J.D."/>
            <person name="Filipski A."/>
            <person name="Findeiss S."/>
            <person name="Freyhult E."/>
            <person name="Fulton L."/>
            <person name="Fulton R."/>
            <person name="Garcia A.C."/>
            <person name="Gardiner A."/>
            <person name="Garfield D.A."/>
            <person name="Garvin B.E."/>
            <person name="Gibson G."/>
            <person name="Gilbert D."/>
            <person name="Gnerre S."/>
            <person name="Godfrey J."/>
            <person name="Good R."/>
            <person name="Gotea V."/>
            <person name="Gravely B."/>
            <person name="Greenberg A.J."/>
            <person name="Griffiths-Jones S."/>
            <person name="Gross S."/>
            <person name="Guigo R."/>
            <person name="Gustafson E.A."/>
            <person name="Haerty W."/>
            <person name="Hahn M.W."/>
            <person name="Halligan D.L."/>
            <person name="Halpern A.L."/>
            <person name="Halter G.M."/>
            <person name="Han M.V."/>
            <person name="Heger A."/>
            <person name="Hillier L."/>
            <person name="Hinrichs A.S."/>
            <person name="Holmes I."/>
            <person name="Hoskins R.A."/>
            <person name="Hubisz M.J."/>
            <person name="Hultmark D."/>
            <person name="Huntley M.A."/>
            <person name="Jaffe D.B."/>
            <person name="Jagadeeshan S."/>
            <person name="Jeck W.R."/>
            <person name="Johnson J."/>
            <person name="Jones C.D."/>
            <person name="Jordan W.C."/>
            <person name="Karpen G.H."/>
            <person name="Kataoka E."/>
            <person name="Keightley P.D."/>
            <person name="Kheradpour P."/>
            <person name="Kirkness E.F."/>
            <person name="Koerich L.B."/>
            <person name="Kristiansen K."/>
            <person name="Kudrna D."/>
            <person name="Kulathinal R.J."/>
            <person name="Kumar S."/>
            <person name="Kwok R."/>
            <person name="Lander E."/>
            <person name="Langley C.H."/>
            <person name="Lapoint R."/>
            <person name="Lazzaro B.P."/>
            <person name="Lee S.J."/>
            <person name="Levesque L."/>
            <person name="Li R."/>
            <person name="Lin C.F."/>
            <person name="Lin M.F."/>
            <person name="Lindblad-Toh K."/>
            <person name="Llopart A."/>
            <person name="Long M."/>
            <person name="Low L."/>
            <person name="Lozovsky E."/>
            <person name="Lu J."/>
            <person name="Luo M."/>
            <person name="Machado C.A."/>
            <person name="Makalowski W."/>
            <person name="Marzo M."/>
            <person name="Matsuda M."/>
            <person name="Matzkin L."/>
            <person name="McAllister B."/>
            <person name="McBride C.S."/>
            <person name="McKernan B."/>
            <person name="McKernan K."/>
            <person name="Mendez-Lago M."/>
            <person name="Minx P."/>
            <person name="Mollenhauer M.U."/>
            <person name="Montooth K."/>
            <person name="Mount S.M."/>
            <person name="Mu X."/>
            <person name="Myers E."/>
            <person name="Negre B."/>
            <person name="Newfeld S."/>
            <person name="Nielsen R."/>
            <person name="Noor M.A."/>
            <person name="O'Grady P."/>
            <person name="Pachter L."/>
            <person name="Papaceit M."/>
            <person name="Parisi M.J."/>
            <person name="Parisi M."/>
            <person name="Parts L."/>
            <person name="Pedersen J.S."/>
            <person name="Pesole G."/>
            <person name="Phillippy A.M."/>
            <person name="Ponting C.P."/>
            <person name="Pop M."/>
            <person name="Porcelli D."/>
            <person name="Powell J.R."/>
            <person name="Prohaska S."/>
            <person name="Pruitt K."/>
            <person name="Puig M."/>
            <person name="Quesneville H."/>
            <person name="Ram K.R."/>
            <person name="Rand D."/>
            <person name="Rasmussen M.D."/>
            <person name="Reed L.K."/>
            <person name="Reenan R."/>
            <person name="Reily A."/>
            <person name="Remington K.A."/>
            <person name="Rieger T.T."/>
            <person name="Ritchie M.G."/>
            <person name="Robin C."/>
            <person name="Rogers Y.H."/>
            <person name="Rohde C."/>
            <person name="Rozas J."/>
            <person name="Rubenfield M.J."/>
            <person name="Ruiz A."/>
            <person name="Russo S."/>
            <person name="Salzberg S.L."/>
            <person name="Sanchez-Gracia A."/>
            <person name="Saranga D.J."/>
            <person name="Sato H."/>
            <person name="Schaeffer S.W."/>
            <person name="Schatz M.C."/>
            <person name="Schlenke T."/>
            <person name="Schwartz R."/>
            <person name="Segarra C."/>
            <person name="Singh R.S."/>
            <person name="Sirot L."/>
            <person name="Sirota M."/>
            <person name="Sisneros N.B."/>
            <person name="Smith C.D."/>
            <person name="Smith T.F."/>
            <person name="Spieth J."/>
            <person name="Stage D.E."/>
            <person name="Stark A."/>
            <person name="Stephan W."/>
            <person name="Strausberg R.L."/>
            <person name="Strempel S."/>
            <person name="Sturgill D."/>
            <person name="Sutton G."/>
            <person name="Sutton G.G."/>
            <person name="Tao W."/>
            <person name="Teichmann S."/>
            <person name="Tobari Y.N."/>
            <person name="Tomimura Y."/>
            <person name="Tsolas J.M."/>
            <person name="Valente V.L."/>
            <person name="Venter E."/>
            <person name="Venter J.C."/>
            <person name="Vicario S."/>
            <person name="Vieira F.G."/>
            <person name="Vilella A.J."/>
            <person name="Villasante A."/>
            <person name="Walenz B."/>
            <person name="Wang J."/>
            <person name="Wasserman M."/>
            <person name="Watts T."/>
            <person name="Wilson D."/>
            <person name="Wilson R.K."/>
            <person name="Wing R.A."/>
            <person name="Wolfner M.F."/>
            <person name="Wong A."/>
            <person name="Wong G.K."/>
            <person name="Wu C.I."/>
            <person name="Wu G."/>
            <person name="Yamamoto D."/>
            <person name="Yang H.P."/>
            <person name="Yang S.P."/>
            <person name="Yorke J.A."/>
            <person name="Yoshida K."/>
            <person name="Zdobnov E."/>
            <person name="Zhang P."/>
            <person name="Zhang Y."/>
            <person name="Zimin A.V."/>
            <person name="Baldwin J."/>
            <person name="Abdouelleil A."/>
            <person name="Abdulkadir J."/>
            <person name="Abebe A."/>
            <person name="Abera B."/>
            <person name="Abreu J."/>
            <person name="Acer S.C."/>
            <person name="Aftuck L."/>
            <person name="Alexander A."/>
            <person name="An P."/>
            <person name="Anderson E."/>
            <person name="Anderson S."/>
            <person name="Arachi H."/>
            <person name="Azer M."/>
            <person name="Bachantsang P."/>
            <person name="Barry A."/>
            <person name="Bayul T."/>
            <person name="Berlin A."/>
            <person name="Bessette D."/>
            <person name="Bloom T."/>
            <person name="Blye J."/>
            <person name="Boguslavskiy L."/>
            <person name="Bonnet C."/>
            <person name="Boukhgalter B."/>
            <person name="Bourzgui I."/>
            <person name="Brown A."/>
            <person name="Cahill P."/>
            <person name="Channer S."/>
            <person name="Cheshatsang Y."/>
            <person name="Chuda L."/>
            <person name="Citroen M."/>
            <person name="Collymore A."/>
            <person name="Cooke P."/>
            <person name="Costello M."/>
            <person name="D'Aco K."/>
            <person name="Daza R."/>
            <person name="De Haan G."/>
            <person name="DeGray S."/>
            <person name="DeMaso C."/>
            <person name="Dhargay N."/>
            <person name="Dooley K."/>
            <person name="Dooley E."/>
            <person name="Doricent M."/>
            <person name="Dorje P."/>
            <person name="Dorjee K."/>
            <person name="Dupes A."/>
            <person name="Elong R."/>
            <person name="Falk J."/>
            <person name="Farina A."/>
            <person name="Faro S."/>
            <person name="Ferguson D."/>
            <person name="Fisher S."/>
            <person name="Foley C.D."/>
            <person name="Franke A."/>
            <person name="Friedrich D."/>
            <person name="Gadbois L."/>
            <person name="Gearin G."/>
            <person name="Gearin C.R."/>
            <person name="Giannoukos G."/>
            <person name="Goode T."/>
            <person name="Graham J."/>
            <person name="Grandbois E."/>
            <person name="Grewal S."/>
            <person name="Gyaltsen K."/>
            <person name="Hafez N."/>
            <person name="Hagos B."/>
            <person name="Hall J."/>
            <person name="Henson C."/>
            <person name="Hollinger A."/>
            <person name="Honan T."/>
            <person name="Huard M.D."/>
            <person name="Hughes L."/>
            <person name="Hurhula B."/>
            <person name="Husby M.E."/>
            <person name="Kamat A."/>
            <person name="Kanga B."/>
            <person name="Kashin S."/>
            <person name="Khazanovich D."/>
            <person name="Kisner P."/>
            <person name="Lance K."/>
            <person name="Lara M."/>
            <person name="Lee W."/>
            <person name="Lennon N."/>
            <person name="Letendre F."/>
            <person name="LeVine R."/>
            <person name="Lipovsky A."/>
            <person name="Liu X."/>
            <person name="Liu J."/>
            <person name="Liu S."/>
            <person name="Lokyitsang T."/>
            <person name="Lokyitsang Y."/>
            <person name="Lubonja R."/>
            <person name="Lui A."/>
            <person name="MacDonald P."/>
            <person name="Magnisalis V."/>
            <person name="Maru K."/>
            <person name="Matthews C."/>
            <person name="McCusker W."/>
            <person name="McDonough S."/>
            <person name="Mehta T."/>
            <person name="Meldrim J."/>
            <person name="Meneus L."/>
            <person name="Mihai O."/>
            <person name="Mihalev A."/>
            <person name="Mihova T."/>
            <person name="Mittelman R."/>
            <person name="Mlenga V."/>
            <person name="Montmayeur A."/>
            <person name="Mulrain L."/>
            <person name="Navidi A."/>
            <person name="Naylor J."/>
            <person name="Negash T."/>
            <person name="Nguyen T."/>
            <person name="Nguyen N."/>
            <person name="Nicol R."/>
            <person name="Norbu C."/>
            <person name="Norbu N."/>
            <person name="Novod N."/>
            <person name="O'Neill B."/>
            <person name="Osman S."/>
            <person name="Markiewicz E."/>
            <person name="Oyono O.L."/>
            <person name="Patti C."/>
            <person name="Phunkhang P."/>
            <person name="Pierre F."/>
            <person name="Priest M."/>
            <person name="Raghuraman S."/>
            <person name="Rege F."/>
            <person name="Reyes R."/>
            <person name="Rise C."/>
            <person name="Rogov P."/>
            <person name="Ross K."/>
            <person name="Ryan E."/>
            <person name="Settipalli S."/>
            <person name="Shea T."/>
            <person name="Sherpa N."/>
            <person name="Shi L."/>
            <person name="Shih D."/>
            <person name="Sparrow T."/>
            <person name="Spaulding J."/>
            <person name="Stalker J."/>
            <person name="Stange-Thomann N."/>
            <person name="Stavropoulos S."/>
            <person name="Stone C."/>
            <person name="Strader C."/>
            <person name="Tesfaye S."/>
            <person name="Thomson T."/>
            <person name="Thoulutsang Y."/>
            <person name="Thoulutsang D."/>
            <person name="Topham K."/>
            <person name="Topping I."/>
            <person name="Tsamla T."/>
            <person name="Vassiliev H."/>
            <person name="Vo A."/>
            <person name="Wangchuk T."/>
            <person name="Wangdi T."/>
            <person name="Weiand M."/>
            <person name="Wilkinson J."/>
            <person name="Wilson A."/>
            <person name="Yadav S."/>
            <person name="Young G."/>
            <person name="Yu Q."/>
            <person name="Zembek L."/>
            <person name="Zhong D."/>
            <person name="Zimmer A."/>
            <person name="Zwirko Z."/>
            <person name="Jaffe D.B."/>
            <person name="Alvarez P."/>
            <person name="Brockman W."/>
            <person name="Butler J."/>
            <person name="Chin C."/>
            <person name="Gnerre S."/>
            <person name="Grabherr M."/>
            <person name="Kleber M."/>
            <person name="Mauceli E."/>
            <person name="MacCallum I."/>
        </authorList>
    </citation>
    <scope>NUCLEOTIDE SEQUENCE [LARGE SCALE GENOMIC DNA]</scope>
    <source>
        <strain evidence="3">Tucson 15010-1051.87</strain>
    </source>
</reference>